<dbReference type="AlphaFoldDB" id="A0A9N9N3F2"/>
<feature type="non-terminal residue" evidence="1">
    <location>
        <position position="1"/>
    </location>
</feature>
<name>A0A9N9N3F2_9GLOM</name>
<gene>
    <name evidence="1" type="ORF">FCALED_LOCUS13359</name>
</gene>
<reference evidence="1" key="1">
    <citation type="submission" date="2021-06" db="EMBL/GenBank/DDBJ databases">
        <authorList>
            <person name="Kallberg Y."/>
            <person name="Tangrot J."/>
            <person name="Rosling A."/>
        </authorList>
    </citation>
    <scope>NUCLEOTIDE SEQUENCE</scope>
    <source>
        <strain evidence="1">UK204</strain>
    </source>
</reference>
<keyword evidence="2" id="KW-1185">Reference proteome</keyword>
<evidence type="ECO:0000313" key="1">
    <source>
        <dbReference type="EMBL" id="CAG8698602.1"/>
    </source>
</evidence>
<dbReference type="EMBL" id="CAJVPQ010007603">
    <property type="protein sequence ID" value="CAG8698602.1"/>
    <property type="molecule type" value="Genomic_DNA"/>
</dbReference>
<comment type="caution">
    <text evidence="1">The sequence shown here is derived from an EMBL/GenBank/DDBJ whole genome shotgun (WGS) entry which is preliminary data.</text>
</comment>
<evidence type="ECO:0000313" key="2">
    <source>
        <dbReference type="Proteomes" id="UP000789570"/>
    </source>
</evidence>
<dbReference type="Proteomes" id="UP000789570">
    <property type="component" value="Unassembled WGS sequence"/>
</dbReference>
<accession>A0A9N9N3F2</accession>
<dbReference type="OrthoDB" id="10575879at2759"/>
<protein>
    <submittedName>
        <fullName evidence="1">12589_t:CDS:1</fullName>
    </submittedName>
</protein>
<sequence>TLMEGKGDQISNDASEYFENVKPFLKDDELWKDEKNNQKKGGIEEYEATALSKSSLKSIHLFQLLIMLNHSVYLSENFDIKGNYYIGSTKRKITDDAQGNQRPRKRLLTND</sequence>
<proteinExistence type="predicted"/>
<organism evidence="1 2">
    <name type="scientific">Funneliformis caledonium</name>
    <dbReference type="NCBI Taxonomy" id="1117310"/>
    <lineage>
        <taxon>Eukaryota</taxon>
        <taxon>Fungi</taxon>
        <taxon>Fungi incertae sedis</taxon>
        <taxon>Mucoromycota</taxon>
        <taxon>Glomeromycotina</taxon>
        <taxon>Glomeromycetes</taxon>
        <taxon>Glomerales</taxon>
        <taxon>Glomeraceae</taxon>
        <taxon>Funneliformis</taxon>
    </lineage>
</organism>